<evidence type="ECO:0000313" key="2">
    <source>
        <dbReference type="EMBL" id="EMP9431076.1"/>
    </source>
</evidence>
<proteinExistence type="predicted"/>
<evidence type="ECO:0000313" key="3">
    <source>
        <dbReference type="EMBL" id="MER5078547.1"/>
    </source>
</evidence>
<protein>
    <recommendedName>
        <fullName evidence="5">Secreted protein</fullName>
    </recommendedName>
</protein>
<sequence length="113" mass="12888">MNYLKPLLISASLFAVSFTTFAYNNNYCDGTWHRGSYHNQQQYNNRPCDGPRHYTHSGRHNGMMQYSTSIQTAQPSETLKKIAEDTPKGENGKQYLIRVSVIEVLNNDSSQNP</sequence>
<organism evidence="2">
    <name type="scientific">Providencia stuartii</name>
    <dbReference type="NCBI Taxonomy" id="588"/>
    <lineage>
        <taxon>Bacteria</taxon>
        <taxon>Pseudomonadati</taxon>
        <taxon>Pseudomonadota</taxon>
        <taxon>Gammaproteobacteria</taxon>
        <taxon>Enterobacterales</taxon>
        <taxon>Morganellaceae</taxon>
        <taxon>Providencia</taxon>
    </lineage>
</organism>
<gene>
    <name evidence="2" type="ORF">JRA39_000061</name>
    <name evidence="3" type="ORF">KDV35_17025</name>
</gene>
<dbReference type="Proteomes" id="UP001495779">
    <property type="component" value="Unassembled WGS sequence"/>
</dbReference>
<dbReference type="AlphaFoldDB" id="A0AAI9HVW4"/>
<dbReference type="EMBL" id="AAZDVE040000001">
    <property type="protein sequence ID" value="EMP9431076.1"/>
    <property type="molecule type" value="Genomic_DNA"/>
</dbReference>
<feature type="chain" id="PRO_5043281242" description="Secreted protein" evidence="1">
    <location>
        <begin position="23"/>
        <end position="113"/>
    </location>
</feature>
<feature type="signal peptide" evidence="1">
    <location>
        <begin position="1"/>
        <end position="22"/>
    </location>
</feature>
<dbReference type="RefSeq" id="WP_154623412.1">
    <property type="nucleotide sequence ID" value="NZ_CP095443.1"/>
</dbReference>
<name>A0AAI9HVW4_PROST</name>
<evidence type="ECO:0008006" key="5">
    <source>
        <dbReference type="Google" id="ProtNLM"/>
    </source>
</evidence>
<dbReference type="EMBL" id="JAGSRH010000031">
    <property type="protein sequence ID" value="MER5078547.1"/>
    <property type="molecule type" value="Genomic_DNA"/>
</dbReference>
<evidence type="ECO:0000313" key="4">
    <source>
        <dbReference type="Proteomes" id="UP001495779"/>
    </source>
</evidence>
<accession>A0AAI9HVW4</accession>
<evidence type="ECO:0000256" key="1">
    <source>
        <dbReference type="SAM" id="SignalP"/>
    </source>
</evidence>
<comment type="caution">
    <text evidence="2">The sequence shown here is derived from an EMBL/GenBank/DDBJ whole genome shotgun (WGS) entry which is preliminary data.</text>
</comment>
<reference evidence="3 4" key="1">
    <citation type="submission" date="2021-04" db="EMBL/GenBank/DDBJ databases">
        <title>Determining the burden of carbapenem-resistant Enterobacterales from a tertiary public heath setting in Bangladesh: a clinical, epidemiological, and molecular study.</title>
        <authorList>
            <person name="Farzana R."/>
            <person name="Walsh T.R."/>
        </authorList>
    </citation>
    <scope>NUCLEOTIDE SEQUENCE [LARGE SCALE GENOMIC DNA]</scope>
    <source>
        <strain evidence="4">dmpro_s316</strain>
        <strain evidence="3">Dmpro_s316</strain>
    </source>
</reference>
<keyword evidence="1" id="KW-0732">Signal</keyword>
<reference evidence="2" key="2">
    <citation type="submission" date="2024-02" db="EMBL/GenBank/DDBJ databases">
        <authorList>
            <consortium name="Clinical and Environmental Microbiology Branch: Whole genome sequencing antimicrobial resistance pathogens in the healthcare setting"/>
        </authorList>
    </citation>
    <scope>NUCLEOTIDE SEQUENCE</scope>
    <source>
        <strain evidence="2">2020GO-00142</strain>
    </source>
</reference>